<feature type="transmembrane region" description="Helical" evidence="1">
    <location>
        <begin position="96"/>
        <end position="116"/>
    </location>
</feature>
<keyword evidence="1" id="KW-1133">Transmembrane helix</keyword>
<sequence length="131" mass="13789">MTDVPAARRPRGRSPWVWVGYWASAALGLPIMTIAWTSITLANEEDSEAARHGFAPTGPALLTIALGLIALAHLVGWGLLRGIAHGTPGGSRRRTSLAIWTVAAVSGVGLVGALILTDGQLFVPYPRPYVP</sequence>
<evidence type="ECO:0000256" key="1">
    <source>
        <dbReference type="SAM" id="Phobius"/>
    </source>
</evidence>
<keyword evidence="1" id="KW-0812">Transmembrane</keyword>
<accession>A0A8I0S874</accession>
<evidence type="ECO:0000313" key="2">
    <source>
        <dbReference type="EMBL" id="MBF4630681.1"/>
    </source>
</evidence>
<evidence type="ECO:0000313" key="3">
    <source>
        <dbReference type="Proteomes" id="UP000634579"/>
    </source>
</evidence>
<protein>
    <submittedName>
        <fullName evidence="2">Uncharacterized protein</fullName>
    </submittedName>
</protein>
<proteinExistence type="predicted"/>
<comment type="caution">
    <text evidence="2">The sequence shown here is derived from an EMBL/GenBank/DDBJ whole genome shotgun (WGS) entry which is preliminary data.</text>
</comment>
<dbReference type="AlphaFoldDB" id="A0A8I0S874"/>
<reference evidence="2 3" key="1">
    <citation type="submission" date="2020-10" db="EMBL/GenBank/DDBJ databases">
        <title>Draft genome sequences of plant-associated actinobacteria.</title>
        <authorList>
            <person name="Tarlachkov S.V."/>
            <person name="Starodumova I.P."/>
            <person name="Dorofeeva L.V."/>
            <person name="Prisyazhnaya N.V."/>
            <person name="Roubtsova T.V."/>
            <person name="Chizhov V.N."/>
            <person name="Nadler S.A."/>
            <person name="Subbotin S.A."/>
            <person name="Evtushenko L.I."/>
        </authorList>
    </citation>
    <scope>NUCLEOTIDE SEQUENCE [LARGE SCALE GENOMIC DNA]</scope>
    <source>
        <strain evidence="2 3">VKM Ac-2886</strain>
    </source>
</reference>
<name>A0A8I0S874_9MICO</name>
<organism evidence="2 3">
    <name type="scientific">Clavibacter phaseoli</name>
    <dbReference type="NCBI Taxonomy" id="1734031"/>
    <lineage>
        <taxon>Bacteria</taxon>
        <taxon>Bacillati</taxon>
        <taxon>Actinomycetota</taxon>
        <taxon>Actinomycetes</taxon>
        <taxon>Micrococcales</taxon>
        <taxon>Microbacteriaceae</taxon>
        <taxon>Clavibacter</taxon>
    </lineage>
</organism>
<gene>
    <name evidence="2" type="ORF">ITJ42_05605</name>
</gene>
<dbReference type="Proteomes" id="UP000634579">
    <property type="component" value="Unassembled WGS sequence"/>
</dbReference>
<feature type="transmembrane region" description="Helical" evidence="1">
    <location>
        <begin position="16"/>
        <end position="39"/>
    </location>
</feature>
<feature type="transmembrane region" description="Helical" evidence="1">
    <location>
        <begin position="59"/>
        <end position="84"/>
    </location>
</feature>
<keyword evidence="1" id="KW-0472">Membrane</keyword>
<keyword evidence="3" id="KW-1185">Reference proteome</keyword>
<dbReference type="RefSeq" id="WP_194674677.1">
    <property type="nucleotide sequence ID" value="NZ_JADKRP010000001.1"/>
</dbReference>
<dbReference type="EMBL" id="JADKRP010000001">
    <property type="protein sequence ID" value="MBF4630681.1"/>
    <property type="molecule type" value="Genomic_DNA"/>
</dbReference>